<dbReference type="Gene3D" id="3.20.20.100">
    <property type="entry name" value="NADP-dependent oxidoreductase domain"/>
    <property type="match status" value="1"/>
</dbReference>
<dbReference type="EMBL" id="FXWH01000001">
    <property type="protein sequence ID" value="SMQ61815.1"/>
    <property type="molecule type" value="Genomic_DNA"/>
</dbReference>
<gene>
    <name evidence="2" type="ORF">SAMN06297229_0618</name>
</gene>
<evidence type="ECO:0000313" key="3">
    <source>
        <dbReference type="Proteomes" id="UP000194450"/>
    </source>
</evidence>
<dbReference type="RefSeq" id="WP_086433785.1">
    <property type="nucleotide sequence ID" value="NZ_FXWH01000001.1"/>
</dbReference>
<feature type="domain" description="NADP-dependent oxidoreductase" evidence="1">
    <location>
        <begin position="13"/>
        <end position="287"/>
    </location>
</feature>
<dbReference type="InterPro" id="IPR023210">
    <property type="entry name" value="NADP_OxRdtase_dom"/>
</dbReference>
<keyword evidence="3" id="KW-1185">Reference proteome</keyword>
<evidence type="ECO:0000259" key="1">
    <source>
        <dbReference type="Pfam" id="PF00248"/>
    </source>
</evidence>
<protein>
    <submittedName>
        <fullName evidence="2">Predicted oxidoreductase</fullName>
    </submittedName>
</protein>
<proteinExistence type="predicted"/>
<name>A0A1Y6EGS4_9GAMM</name>
<dbReference type="Proteomes" id="UP000194450">
    <property type="component" value="Unassembled WGS sequence"/>
</dbReference>
<dbReference type="OrthoDB" id="1491134at2"/>
<sequence length="311" mass="35092">MLINKLSPDEKQIFLGSAMWGRGVTKHDVFRMLDYYIESGETLIDHAVNYPINAIPEDYGLGLNWLSEWKALNSSSKIEVLVKIGSVNNLGTPDSDLSPRGIQQQFNFLSDKLEGSLSSIAIHWDNRISRDSSIEIAETLETVNDIADKHGLRIGISGIKSADLYGDYFNEHAIKPIVQVKENVITCDARKFYSKYFKDADYIAYGINLGGLREQGTSATAALRGIEHPDWVYDAFKAVKMDTSLRPKPESFYDISMYLAYCNPNLSGIIIGPKSKDQLSSLLQFWEALQNFNRSHDYRSLNQLIEKNMVC</sequence>
<accession>A0A1Y6EGS4</accession>
<organism evidence="2 3">
    <name type="scientific">Pseudidiomarina planktonica</name>
    <dbReference type="NCBI Taxonomy" id="1323738"/>
    <lineage>
        <taxon>Bacteria</taxon>
        <taxon>Pseudomonadati</taxon>
        <taxon>Pseudomonadota</taxon>
        <taxon>Gammaproteobacteria</taxon>
        <taxon>Alteromonadales</taxon>
        <taxon>Idiomarinaceae</taxon>
        <taxon>Pseudidiomarina</taxon>
    </lineage>
</organism>
<dbReference type="SUPFAM" id="SSF51430">
    <property type="entry name" value="NAD(P)-linked oxidoreductase"/>
    <property type="match status" value="1"/>
</dbReference>
<evidence type="ECO:0000313" key="2">
    <source>
        <dbReference type="EMBL" id="SMQ61815.1"/>
    </source>
</evidence>
<reference evidence="3" key="1">
    <citation type="submission" date="2017-04" db="EMBL/GenBank/DDBJ databases">
        <authorList>
            <person name="Varghese N."/>
            <person name="Submissions S."/>
        </authorList>
    </citation>
    <scope>NUCLEOTIDE SEQUENCE [LARGE SCALE GENOMIC DNA]</scope>
</reference>
<dbReference type="Pfam" id="PF00248">
    <property type="entry name" value="Aldo_ket_red"/>
    <property type="match status" value="1"/>
</dbReference>
<dbReference type="InterPro" id="IPR036812">
    <property type="entry name" value="NAD(P)_OxRdtase_dom_sf"/>
</dbReference>
<dbReference type="AlphaFoldDB" id="A0A1Y6EGS4"/>